<dbReference type="Proteomes" id="UP000307173">
    <property type="component" value="Unassembled WGS sequence"/>
</dbReference>
<dbReference type="EMBL" id="SELW01000121">
    <property type="protein sequence ID" value="TID30684.1"/>
    <property type="molecule type" value="Genomic_DNA"/>
</dbReference>
<dbReference type="InterPro" id="IPR024738">
    <property type="entry name" value="Hfi1/Tada1"/>
</dbReference>
<keyword evidence="2" id="KW-0805">Transcription regulation</keyword>
<reference evidence="6 7" key="1">
    <citation type="journal article" date="2019" name="Front. Genet.">
        <title>Whole-Genome Sequencing of the Opportunistic Yeast Pathogen Candida inconspicua Uncovers Its Hybrid Origin.</title>
        <authorList>
            <person name="Mixao V."/>
            <person name="Hansen A.P."/>
            <person name="Saus E."/>
            <person name="Boekhout T."/>
            <person name="Lass-Florl C."/>
            <person name="Gabaldon T."/>
        </authorList>
    </citation>
    <scope>NUCLEOTIDE SEQUENCE [LARGE SCALE GENOMIC DNA]</scope>
    <source>
        <strain evidence="6 7">CBS 180</strain>
    </source>
</reference>
<comment type="caution">
    <text evidence="6">The sequence shown here is derived from an EMBL/GenBank/DDBJ whole genome shotgun (WGS) entry which is preliminary data.</text>
</comment>
<evidence type="ECO:0000256" key="1">
    <source>
        <dbReference type="ARBA" id="ARBA00004123"/>
    </source>
</evidence>
<sequence>MLTVSQNRKSTSVTFANDPAKKNGSVAVFHGRKRVEINKFVKRFQKILGPQWDAYQMAVSLFIVGKLSREELMEEIATVVNRKETRHMHNQLLMTMLANCYKNEPLDGVNSGFFGHSAKKRQLGGTSSQYERLKKDILSLSVRERIRLKSITRDSGKKNINMNTMIATRQAMVPKVPVVTNNSVNSANSSTTETKSIGTDVNGSPKQMNSVEDGADVKQLDSSQTQKSGNNLEMTLIAVKDILDMIDEPLCTESFELPERRRLRNIMLGLAREHGLLGGVSMKAVDVLYHGIAYYLKTLFTYLIDFVRARNENTDAIEQNSGTKKKRVTITSEDVHDLFSIIPHLIQPYGTIDYLLDCKLKNDDDYEIISAEVEDLIKGKDTDLPENIESISDSNLWNEIERVISDGSYNGYSSYVIPNKITDVSSLLRSHEEIQKEKVEQQQIQASESISVPKLNLAFKDKELGTPDELCWVINDLLAEEM</sequence>
<evidence type="ECO:0008006" key="8">
    <source>
        <dbReference type="Google" id="ProtNLM"/>
    </source>
</evidence>
<evidence type="ECO:0000256" key="3">
    <source>
        <dbReference type="ARBA" id="ARBA00023163"/>
    </source>
</evidence>
<name>A0A4T0X740_9ASCO</name>
<dbReference type="GO" id="GO:0000124">
    <property type="term" value="C:SAGA complex"/>
    <property type="evidence" value="ECO:0007669"/>
    <property type="project" value="UniProtKB-ARBA"/>
</dbReference>
<evidence type="ECO:0000256" key="4">
    <source>
        <dbReference type="ARBA" id="ARBA00023242"/>
    </source>
</evidence>
<dbReference type="AlphaFoldDB" id="A0A4T0X740"/>
<gene>
    <name evidence="6" type="ORF">CANINC_000600</name>
</gene>
<feature type="compositionally biased region" description="Low complexity" evidence="5">
    <location>
        <begin position="183"/>
        <end position="194"/>
    </location>
</feature>
<dbReference type="Pfam" id="PF12767">
    <property type="entry name" value="SAGA-Tad1"/>
    <property type="match status" value="1"/>
</dbReference>
<dbReference type="PANTHER" id="PTHR21277">
    <property type="entry name" value="TRANSCRIPTIONAL ADAPTER 1"/>
    <property type="match status" value="1"/>
</dbReference>
<dbReference type="GO" id="GO:0003713">
    <property type="term" value="F:transcription coactivator activity"/>
    <property type="evidence" value="ECO:0007669"/>
    <property type="project" value="TreeGrafter"/>
</dbReference>
<evidence type="ECO:0000313" key="7">
    <source>
        <dbReference type="Proteomes" id="UP000307173"/>
    </source>
</evidence>
<comment type="subcellular location">
    <subcellularLocation>
        <location evidence="1">Nucleus</location>
    </subcellularLocation>
</comment>
<keyword evidence="3" id="KW-0804">Transcription</keyword>
<organism evidence="6 7">
    <name type="scientific">Pichia inconspicua</name>
    <dbReference type="NCBI Taxonomy" id="52247"/>
    <lineage>
        <taxon>Eukaryota</taxon>
        <taxon>Fungi</taxon>
        <taxon>Dikarya</taxon>
        <taxon>Ascomycota</taxon>
        <taxon>Saccharomycotina</taxon>
        <taxon>Pichiomycetes</taxon>
        <taxon>Pichiales</taxon>
        <taxon>Pichiaceae</taxon>
        <taxon>Pichia</taxon>
    </lineage>
</organism>
<feature type="compositionally biased region" description="Polar residues" evidence="5">
    <location>
        <begin position="195"/>
        <end position="210"/>
    </location>
</feature>
<dbReference type="OrthoDB" id="10264870at2759"/>
<proteinExistence type="predicted"/>
<dbReference type="GO" id="GO:0006357">
    <property type="term" value="P:regulation of transcription by RNA polymerase II"/>
    <property type="evidence" value="ECO:0007669"/>
    <property type="project" value="TreeGrafter"/>
</dbReference>
<keyword evidence="7" id="KW-1185">Reference proteome</keyword>
<dbReference type="PANTHER" id="PTHR21277:SF5">
    <property type="entry name" value="TRANSCRIPTIONAL ADAPTER 1"/>
    <property type="match status" value="1"/>
</dbReference>
<evidence type="ECO:0000256" key="2">
    <source>
        <dbReference type="ARBA" id="ARBA00023015"/>
    </source>
</evidence>
<dbReference type="STRING" id="52247.A0A4T0X740"/>
<keyword evidence="4" id="KW-0539">Nucleus</keyword>
<feature type="region of interest" description="Disordered" evidence="5">
    <location>
        <begin position="183"/>
        <end position="225"/>
    </location>
</feature>
<accession>A0A4T0X740</accession>
<dbReference type="GO" id="GO:0005634">
    <property type="term" value="C:nucleus"/>
    <property type="evidence" value="ECO:0007669"/>
    <property type="project" value="UniProtKB-SubCell"/>
</dbReference>
<evidence type="ECO:0000256" key="5">
    <source>
        <dbReference type="SAM" id="MobiDB-lite"/>
    </source>
</evidence>
<protein>
    <recommendedName>
        <fullName evidence="8">Transcriptional coactivator HFI1/ADA1</fullName>
    </recommendedName>
</protein>
<dbReference type="CDD" id="cd22933">
    <property type="entry name" value="HFD_HFI1"/>
    <property type="match status" value="1"/>
</dbReference>
<evidence type="ECO:0000313" key="6">
    <source>
        <dbReference type="EMBL" id="TID30684.1"/>
    </source>
</evidence>